<dbReference type="GO" id="GO:0019005">
    <property type="term" value="C:SCF ubiquitin ligase complex"/>
    <property type="evidence" value="ECO:0007669"/>
    <property type="project" value="TreeGrafter"/>
</dbReference>
<dbReference type="InterPro" id="IPR001611">
    <property type="entry name" value="Leu-rich_rpt"/>
</dbReference>
<dbReference type="InterPro" id="IPR057207">
    <property type="entry name" value="FBXL15_LRR"/>
</dbReference>
<comment type="caution">
    <text evidence="3">The sequence shown here is derived from an EMBL/GenBank/DDBJ whole genome shotgun (WGS) entry which is preliminary data.</text>
</comment>
<organism evidence="3 4">
    <name type="scientific">Bremerella alba</name>
    <dbReference type="NCBI Taxonomy" id="980252"/>
    <lineage>
        <taxon>Bacteria</taxon>
        <taxon>Pseudomonadati</taxon>
        <taxon>Planctomycetota</taxon>
        <taxon>Planctomycetia</taxon>
        <taxon>Pirellulales</taxon>
        <taxon>Pirellulaceae</taxon>
        <taxon>Bremerella</taxon>
    </lineage>
</organism>
<sequence>MSRFWILGIVLLALPFCVGCPTSTPTDSPESKAAAPEPDDPEAVAALEKLGGKLTKDGNGNVIRADFSAVVPEDVSEFEPISKLKQLQLIKFYGAEITDQVTTYMKDLTELRDVDFTNGVITDAGVENLTNSKNLSAFGLRRTNISNKSLEIIANNFPKARYLDFRYCNVDDEGMKSVGQMKNMEVLRTEGAFISDEGMAHLADLTKMRFLNLRDKKITDKGIAYLSGMKNLETLELNEVACSNEGLSHIQECVKLKKLHLFRTKVTDDGMQYLTEMKDMEDLKFRQSPVRGEQMEQLKGMTKLKRLDVSETPFVDDGVAVVATFENLELLNLWNTFITDDGLAPVSNLKKLKDLDLQNCALSDAGVKHLEGMTSLTSLSLKENSSISDESIPVLNTLTNLKKLTLNFTQIYDDGVEQLKKANPKLEVSF</sequence>
<dbReference type="RefSeq" id="WP_207399279.1">
    <property type="nucleotide sequence ID" value="NZ_JABRWO010000023.1"/>
</dbReference>
<proteinExistence type="predicted"/>
<evidence type="ECO:0000259" key="2">
    <source>
        <dbReference type="Pfam" id="PF25372"/>
    </source>
</evidence>
<dbReference type="Gene3D" id="3.80.10.10">
    <property type="entry name" value="Ribonuclease Inhibitor"/>
    <property type="match status" value="3"/>
</dbReference>
<dbReference type="GO" id="GO:0031146">
    <property type="term" value="P:SCF-dependent proteasomal ubiquitin-dependent protein catabolic process"/>
    <property type="evidence" value="ECO:0007669"/>
    <property type="project" value="TreeGrafter"/>
</dbReference>
<protein>
    <recommendedName>
        <fullName evidence="2">F-box/LRR-repeat protein 15-like leucin rich repeat domain-containing protein</fullName>
    </recommendedName>
</protein>
<dbReference type="Pfam" id="PF25372">
    <property type="entry name" value="DUF7885"/>
    <property type="match status" value="1"/>
</dbReference>
<dbReference type="Pfam" id="PF13516">
    <property type="entry name" value="LRR_6"/>
    <property type="match status" value="2"/>
</dbReference>
<name>A0A7V9A9Y2_9BACT</name>
<evidence type="ECO:0000313" key="3">
    <source>
        <dbReference type="EMBL" id="MBA2117922.1"/>
    </source>
</evidence>
<dbReference type="Proteomes" id="UP000551616">
    <property type="component" value="Unassembled WGS sequence"/>
</dbReference>
<dbReference type="AlphaFoldDB" id="A0A7V9A9Y2"/>
<dbReference type="SMART" id="SM00367">
    <property type="entry name" value="LRR_CC"/>
    <property type="match status" value="6"/>
</dbReference>
<dbReference type="PANTHER" id="PTHR13318:SF162">
    <property type="entry name" value="LEUCINE-RICH REPEAT FAMILY PROTEIN"/>
    <property type="match status" value="1"/>
</dbReference>
<evidence type="ECO:0000313" key="4">
    <source>
        <dbReference type="Proteomes" id="UP000551616"/>
    </source>
</evidence>
<keyword evidence="1" id="KW-0732">Signal</keyword>
<dbReference type="PANTHER" id="PTHR13318">
    <property type="entry name" value="PARTNER OF PAIRED, ISOFORM B-RELATED"/>
    <property type="match status" value="1"/>
</dbReference>
<keyword evidence="4" id="KW-1185">Reference proteome</keyword>
<dbReference type="SUPFAM" id="SSF52058">
    <property type="entry name" value="L domain-like"/>
    <property type="match status" value="1"/>
</dbReference>
<dbReference type="InterPro" id="IPR032675">
    <property type="entry name" value="LRR_dom_sf"/>
</dbReference>
<evidence type="ECO:0000256" key="1">
    <source>
        <dbReference type="SAM" id="SignalP"/>
    </source>
</evidence>
<feature type="signal peptide" evidence="1">
    <location>
        <begin position="1"/>
        <end position="19"/>
    </location>
</feature>
<feature type="chain" id="PRO_5030902303" description="F-box/LRR-repeat protein 15-like leucin rich repeat domain-containing protein" evidence="1">
    <location>
        <begin position="20"/>
        <end position="430"/>
    </location>
</feature>
<accession>A0A7V9A9Y2</accession>
<feature type="domain" description="F-box/LRR-repeat protein 15-like leucin rich repeat" evidence="2">
    <location>
        <begin position="159"/>
        <end position="226"/>
    </location>
</feature>
<dbReference type="InterPro" id="IPR006553">
    <property type="entry name" value="Leu-rich_rpt_Cys-con_subtyp"/>
</dbReference>
<gene>
    <name evidence="3" type="ORF">HOV93_51280</name>
</gene>
<reference evidence="3 4" key="1">
    <citation type="submission" date="2020-05" db="EMBL/GenBank/DDBJ databases">
        <title>Bremerella alba sp. nov., a novel planctomycete isolated from the surface of the macroalga Fucus spiralis.</title>
        <authorList>
            <person name="Godinho O."/>
            <person name="Botelho R."/>
            <person name="Albuquerque L."/>
            <person name="Wiegand S."/>
            <person name="Da Costa M.S."/>
            <person name="Lobo-Da-Cunha A."/>
            <person name="Jogler C."/>
            <person name="Lage O.M."/>
        </authorList>
    </citation>
    <scope>NUCLEOTIDE SEQUENCE [LARGE SCALE GENOMIC DNA]</scope>
    <source>
        <strain evidence="3 4">FF15</strain>
    </source>
</reference>
<dbReference type="EMBL" id="JABRWO010000023">
    <property type="protein sequence ID" value="MBA2117922.1"/>
    <property type="molecule type" value="Genomic_DNA"/>
</dbReference>